<reference evidence="2" key="1">
    <citation type="submission" date="2018-04" db="EMBL/GenBank/DDBJ databases">
        <title>Draft genome sequence of Mycobacterium montefiorense isolated from Japanese black salamander.</title>
        <authorList>
            <person name="Fukano H."/>
            <person name="Yoshida M."/>
            <person name="Shimizu A."/>
            <person name="Iwao H."/>
            <person name="Kurata O."/>
            <person name="Katayama Y."/>
            <person name="Omatsu T."/>
            <person name="Mizutani T."/>
            <person name="Wada S."/>
            <person name="Hoshino Y."/>
        </authorList>
    </citation>
    <scope>NUCLEOTIDE SEQUENCE [LARGE SCALE GENOMIC DNA]</scope>
    <source>
        <strain evidence="2">BS</strain>
    </source>
</reference>
<dbReference type="Proteomes" id="UP000245060">
    <property type="component" value="Unassembled WGS sequence"/>
</dbReference>
<comment type="caution">
    <text evidence="1">The sequence shown here is derived from an EMBL/GenBank/DDBJ whole genome shotgun (WGS) entry which is preliminary data.</text>
</comment>
<dbReference type="EMBL" id="BFCH01000002">
    <property type="protein sequence ID" value="GBG35931.1"/>
    <property type="molecule type" value="Genomic_DNA"/>
</dbReference>
<proteinExistence type="predicted"/>
<protein>
    <submittedName>
        <fullName evidence="1">Uncharacterized protein</fullName>
    </submittedName>
</protein>
<evidence type="ECO:0000313" key="1">
    <source>
        <dbReference type="EMBL" id="GBG35931.1"/>
    </source>
</evidence>
<name>A0ABQ0NGG5_9MYCO</name>
<gene>
    <name evidence="1" type="ORF">MmonteBS_03030</name>
</gene>
<organism evidence="1 2">
    <name type="scientific">Mycobacterium montefiorense</name>
    <dbReference type="NCBI Taxonomy" id="154654"/>
    <lineage>
        <taxon>Bacteria</taxon>
        <taxon>Bacillati</taxon>
        <taxon>Actinomycetota</taxon>
        <taxon>Actinomycetes</taxon>
        <taxon>Mycobacteriales</taxon>
        <taxon>Mycobacteriaceae</taxon>
        <taxon>Mycobacterium</taxon>
        <taxon>Mycobacterium simiae complex</taxon>
    </lineage>
</organism>
<sequence length="59" mass="6634">MICRLANRFTMGTDICESSLRAVPLVVVDPRLEAVLVGADELLLTSTPHTSNRHEWNKR</sequence>
<evidence type="ECO:0000313" key="2">
    <source>
        <dbReference type="Proteomes" id="UP000245060"/>
    </source>
</evidence>
<accession>A0ABQ0NGG5</accession>
<keyword evidence="2" id="KW-1185">Reference proteome</keyword>